<dbReference type="PROSITE" id="PS51873">
    <property type="entry name" value="TRIAD"/>
    <property type="match status" value="1"/>
</dbReference>
<keyword evidence="6" id="KW-0862">Zinc</keyword>
<evidence type="ECO:0000313" key="9">
    <source>
        <dbReference type="Proteomes" id="UP000683925"/>
    </source>
</evidence>
<dbReference type="InterPro" id="IPR044066">
    <property type="entry name" value="TRIAD_supradom"/>
</dbReference>
<dbReference type="Proteomes" id="UP000683925">
    <property type="component" value="Unassembled WGS sequence"/>
</dbReference>
<keyword evidence="3" id="KW-0677">Repeat</keyword>
<keyword evidence="1" id="KW-0808">Transferase</keyword>
<evidence type="ECO:0000313" key="8">
    <source>
        <dbReference type="EMBL" id="CAD8161975.1"/>
    </source>
</evidence>
<keyword evidence="5" id="KW-0833">Ubl conjugation pathway</keyword>
<evidence type="ECO:0000256" key="6">
    <source>
        <dbReference type="ARBA" id="ARBA00022833"/>
    </source>
</evidence>
<dbReference type="GO" id="GO:0008270">
    <property type="term" value="F:zinc ion binding"/>
    <property type="evidence" value="ECO:0007669"/>
    <property type="project" value="UniProtKB-KW"/>
</dbReference>
<evidence type="ECO:0000256" key="4">
    <source>
        <dbReference type="ARBA" id="ARBA00022771"/>
    </source>
</evidence>
<evidence type="ECO:0000256" key="5">
    <source>
        <dbReference type="ARBA" id="ARBA00022786"/>
    </source>
</evidence>
<dbReference type="EMBL" id="CAJJDP010000041">
    <property type="protein sequence ID" value="CAD8161975.1"/>
    <property type="molecule type" value="Genomic_DNA"/>
</dbReference>
<dbReference type="OMA" id="KICHRIF"/>
<protein>
    <recommendedName>
        <fullName evidence="7">RING-type domain-containing protein</fullName>
    </recommendedName>
</protein>
<gene>
    <name evidence="8" type="ORF">POCTA_138.1.T0410009</name>
</gene>
<keyword evidence="4" id="KW-0863">Zinc-finger</keyword>
<evidence type="ECO:0000256" key="3">
    <source>
        <dbReference type="ARBA" id="ARBA00022737"/>
    </source>
</evidence>
<dbReference type="AlphaFoldDB" id="A0A8S1UAD7"/>
<dbReference type="GO" id="GO:0016740">
    <property type="term" value="F:transferase activity"/>
    <property type="evidence" value="ECO:0007669"/>
    <property type="project" value="UniProtKB-KW"/>
</dbReference>
<sequence>MAQIQEFTLRFSMTHSKNELLDYINERKIYFPHNLESRLLKWNCYPLINFDTEELEVSFGVFFLQILKLSQNQTVRDQFSDLLNCQLNNLQKVDFIKICHRIFQKESLNPFPQSNEFKSLGDNLKESFVYEKHISDKPPSYYKSQNGNLVFEINEQEVKYRILLYKKEDESRITTAIIFSTNNDIRRVFPLQNQVFIPNSFNQSQQTYTPSHFIPNNQKFVINQSVQFQEQNNNYVEGRVANIQPLNGQPKQSSMKDSPAFQQVVFQQQPFQSQQQQHQQQQYQKQQQQNQQQQQQQPYQYQQQYQQLNQPQQYQQQQPQFQQPQQQYQQFQKQSKLSTNFVNVNTNTNIINNSYLNFNYNNIAHTNTFNFQLNGNQQVSQLKPQQKSNDVLFISTETIQQFQDKSRAPIFNSSSLPCNSSQQNTSAQVKPEEIDVLSTQQINQISQVEKDTQMPTESRIQTNIMARRQQEPVSCQICTMNYSFDPNEALMTPCCLRKVHADCYQQDLHQKAIQFMNFDLVTCYSCKNSLKGQNDFLKNNISISLYGEIVKRTLLAQIPLKCCKCQQPIQASQEILSKQVMLKCLSCDTKLCSLCRQEYHGENQQNQSCPSLLVDIQNAFKNMPILVCPFCQLIQTKDDKCNHVRCFSCQKDLCSACSVDRIPILAHGNHYHREGCPDYKPWIKNNIVVKQKEFDKQSCQRCKESGKPCEYPMSLQEYKKLKQF</sequence>
<feature type="domain" description="RING-type" evidence="7">
    <location>
        <begin position="471"/>
        <end position="680"/>
    </location>
</feature>
<proteinExistence type="predicted"/>
<comment type="caution">
    <text evidence="8">The sequence shown here is derived from an EMBL/GenBank/DDBJ whole genome shotgun (WGS) entry which is preliminary data.</text>
</comment>
<dbReference type="OrthoDB" id="312317at2759"/>
<accession>A0A8S1UAD7</accession>
<organism evidence="8 9">
    <name type="scientific">Paramecium octaurelia</name>
    <dbReference type="NCBI Taxonomy" id="43137"/>
    <lineage>
        <taxon>Eukaryota</taxon>
        <taxon>Sar</taxon>
        <taxon>Alveolata</taxon>
        <taxon>Ciliophora</taxon>
        <taxon>Intramacronucleata</taxon>
        <taxon>Oligohymenophorea</taxon>
        <taxon>Peniculida</taxon>
        <taxon>Parameciidae</taxon>
        <taxon>Paramecium</taxon>
    </lineage>
</organism>
<keyword evidence="9" id="KW-1185">Reference proteome</keyword>
<name>A0A8S1UAD7_PAROT</name>
<keyword evidence="2" id="KW-0479">Metal-binding</keyword>
<reference evidence="8" key="1">
    <citation type="submission" date="2021-01" db="EMBL/GenBank/DDBJ databases">
        <authorList>
            <consortium name="Genoscope - CEA"/>
            <person name="William W."/>
        </authorList>
    </citation>
    <scope>NUCLEOTIDE SEQUENCE</scope>
</reference>
<evidence type="ECO:0000256" key="1">
    <source>
        <dbReference type="ARBA" id="ARBA00022679"/>
    </source>
</evidence>
<evidence type="ECO:0000259" key="7">
    <source>
        <dbReference type="PROSITE" id="PS51873"/>
    </source>
</evidence>
<evidence type="ECO:0000256" key="2">
    <source>
        <dbReference type="ARBA" id="ARBA00022723"/>
    </source>
</evidence>